<evidence type="ECO:0000256" key="1">
    <source>
        <dbReference type="ARBA" id="ARBA00022729"/>
    </source>
</evidence>
<protein>
    <submittedName>
        <fullName evidence="3">T9SS type A sorting domain-containing protein</fullName>
    </submittedName>
</protein>
<dbReference type="OrthoDB" id="9798438at2"/>
<dbReference type="AlphaFoldDB" id="A0A5C4SRQ8"/>
<evidence type="ECO:0000313" key="3">
    <source>
        <dbReference type="EMBL" id="TNJ47114.1"/>
    </source>
</evidence>
<dbReference type="SUPFAM" id="SSF82171">
    <property type="entry name" value="DPP6 N-terminal domain-like"/>
    <property type="match status" value="1"/>
</dbReference>
<keyword evidence="4" id="KW-1185">Reference proteome</keyword>
<dbReference type="InterPro" id="IPR026444">
    <property type="entry name" value="Secre_tail"/>
</dbReference>
<reference evidence="3 4" key="1">
    <citation type="submission" date="2019-05" db="EMBL/GenBank/DDBJ databases">
        <title>Tamlana fucoidanivorans sp. nov., isolated from the surface of algae collected from Fujian province in China.</title>
        <authorList>
            <person name="Li J."/>
        </authorList>
    </citation>
    <scope>NUCLEOTIDE SEQUENCE [LARGE SCALE GENOMIC DNA]</scope>
    <source>
        <strain evidence="3 4">CW2-9</strain>
    </source>
</reference>
<dbReference type="NCBIfam" id="TIGR04183">
    <property type="entry name" value="Por_Secre_tail"/>
    <property type="match status" value="1"/>
</dbReference>
<proteinExistence type="predicted"/>
<comment type="caution">
    <text evidence="3">The sequence shown here is derived from an EMBL/GenBank/DDBJ whole genome shotgun (WGS) entry which is preliminary data.</text>
</comment>
<sequence length="373" mass="41149">MSKLIVCCFIVFGMLTGKSQNPDVTIQFNLPVSLNESSGVIYLNDKLVTHNDSGNSNALYELDVNTATVTRTIEITNADNVDWEDITHDSDHIYIGDIGNNVSGNRTDLKIYKVSKSDFTASNSVQAEIIAFSYLDQTDFTGTTANNTEWDAEALVSFDSDNLMLFSKNWINDETKAYVIPKTPGDYELTALPTTLASGGLITGGTYNPFSGKLYLIGYSETLQPFIWVSEGFTSSDVFSGTNTKTLLSSLGFEQTEAITYVDENSYYVTSEFFYSIITENAKLIALETNDMALSKTKEQAVTEVELFPNPVNNMLHINSSQLVSITLYDARMLNVFSGTSTTVDMSQLPSGLYFAAMKLKNESTVVKKIVKK</sequence>
<evidence type="ECO:0000259" key="2">
    <source>
        <dbReference type="Pfam" id="PF18962"/>
    </source>
</evidence>
<keyword evidence="1" id="KW-0732">Signal</keyword>
<name>A0A5C4SRQ8_9FLAO</name>
<dbReference type="EMBL" id="VDCS01000001">
    <property type="protein sequence ID" value="TNJ47114.1"/>
    <property type="molecule type" value="Genomic_DNA"/>
</dbReference>
<dbReference type="RefSeq" id="WP_139694576.1">
    <property type="nucleotide sequence ID" value="NZ_CP074074.1"/>
</dbReference>
<gene>
    <name evidence="3" type="ORF">FGF67_00910</name>
</gene>
<organism evidence="3 4">
    <name type="scientific">Allotamlana fucoidanivorans</name>
    <dbReference type="NCBI Taxonomy" id="2583814"/>
    <lineage>
        <taxon>Bacteria</taxon>
        <taxon>Pseudomonadati</taxon>
        <taxon>Bacteroidota</taxon>
        <taxon>Flavobacteriia</taxon>
        <taxon>Flavobacteriales</taxon>
        <taxon>Flavobacteriaceae</taxon>
        <taxon>Allotamlana</taxon>
    </lineage>
</organism>
<feature type="domain" description="Secretion system C-terminal sorting" evidence="2">
    <location>
        <begin position="307"/>
        <end position="371"/>
    </location>
</feature>
<evidence type="ECO:0000313" key="4">
    <source>
        <dbReference type="Proteomes" id="UP000308713"/>
    </source>
</evidence>
<accession>A0A5C4SRQ8</accession>
<dbReference type="Proteomes" id="UP000308713">
    <property type="component" value="Unassembled WGS sequence"/>
</dbReference>
<dbReference type="Pfam" id="PF18962">
    <property type="entry name" value="Por_Secre_tail"/>
    <property type="match status" value="1"/>
</dbReference>